<feature type="region of interest" description="Disordered" evidence="3">
    <location>
        <begin position="398"/>
        <end position="432"/>
    </location>
</feature>
<dbReference type="Pfam" id="PF00018">
    <property type="entry name" value="SH3_1"/>
    <property type="match status" value="1"/>
</dbReference>
<feature type="region of interest" description="Disordered" evidence="3">
    <location>
        <begin position="335"/>
        <end position="371"/>
    </location>
</feature>
<sequence length="557" mass="57545">MARRVLLLAAAAVALPATLVAAQGPECLSLRGSEQCPSFQDAYINPTNLSTRFSWFSQVNDVATFDEQFALYFSDPSRFTAEKKQRQLACNGSGIANTTLQWERTIMCGKFTQMSYSEACNVQAPTMICQDTCRSWSAAQTRLVENPALCAPEDQLTAAQNRTRSDTLTRDFVACTDWTTLVSTNNATCVEGRANEGNCGYGPGVSTELCTACDPSGNRTIDACCFDQNTSLSQCASYGHPAAAAIIATTSVATGLATATSSSSSQRPTNSGAAGSSASDNSSSTNGAANLSSGALAGLIIGVIIGALVLGAFLALVVFRRRRNGHQGGIAPMYAAHNGARSGSTEKPWQHSEDGMGHGRSMDASPLSNEKGIGGSGGAALAGAGVGAGVVGAAAAAAGSSRDHSSEDRQERPISGVTTQSSGTDGRGTTVPMVRDQYTGQDIYPGEEVIAIYPYNASLNDEITLEPEQLVTIVRLYDDGWALGRTSDGTEGALPLVCVSSTKGEIPRVGGTGSGTTGTGTGTEDDGMTSGNEFTSDADGAVTADEGFTSDAPSRRH</sequence>
<keyword evidence="1 2" id="KW-0728">SH3 domain</keyword>
<dbReference type="SMART" id="SM00326">
    <property type="entry name" value="SH3"/>
    <property type="match status" value="1"/>
</dbReference>
<keyword evidence="4" id="KW-0812">Transmembrane</keyword>
<dbReference type="Gene3D" id="2.30.30.40">
    <property type="entry name" value="SH3 Domains"/>
    <property type="match status" value="1"/>
</dbReference>
<dbReference type="EMBL" id="KZ819283">
    <property type="protein sequence ID" value="PWO01347.1"/>
    <property type="molecule type" value="Genomic_DNA"/>
</dbReference>
<evidence type="ECO:0000256" key="1">
    <source>
        <dbReference type="ARBA" id="ARBA00022443"/>
    </source>
</evidence>
<dbReference type="InterPro" id="IPR001452">
    <property type="entry name" value="SH3_domain"/>
</dbReference>
<keyword evidence="8" id="KW-1185">Reference proteome</keyword>
<feature type="domain" description="SH3" evidence="6">
    <location>
        <begin position="444"/>
        <end position="504"/>
    </location>
</feature>
<feature type="region of interest" description="Disordered" evidence="3">
    <location>
        <begin position="505"/>
        <end position="557"/>
    </location>
</feature>
<evidence type="ECO:0000256" key="4">
    <source>
        <dbReference type="SAM" id="Phobius"/>
    </source>
</evidence>
<feature type="compositionally biased region" description="Basic and acidic residues" evidence="3">
    <location>
        <begin position="401"/>
        <end position="412"/>
    </location>
</feature>
<evidence type="ECO:0000313" key="7">
    <source>
        <dbReference type="EMBL" id="PWO01347.1"/>
    </source>
</evidence>
<dbReference type="Proteomes" id="UP000245946">
    <property type="component" value="Unassembled WGS sequence"/>
</dbReference>
<proteinExistence type="predicted"/>
<dbReference type="OrthoDB" id="5340910at2759"/>
<feature type="region of interest" description="Disordered" evidence="3">
    <location>
        <begin position="260"/>
        <end position="285"/>
    </location>
</feature>
<gene>
    <name evidence="7" type="ORF">FA09DRAFT_327288</name>
</gene>
<evidence type="ECO:0000259" key="6">
    <source>
        <dbReference type="PROSITE" id="PS50002"/>
    </source>
</evidence>
<evidence type="ECO:0000256" key="3">
    <source>
        <dbReference type="SAM" id="MobiDB-lite"/>
    </source>
</evidence>
<dbReference type="AlphaFoldDB" id="A0A316ZKL0"/>
<dbReference type="GeneID" id="37268899"/>
<organism evidence="7 8">
    <name type="scientific">Tilletiopsis washingtonensis</name>
    <dbReference type="NCBI Taxonomy" id="58919"/>
    <lineage>
        <taxon>Eukaryota</taxon>
        <taxon>Fungi</taxon>
        <taxon>Dikarya</taxon>
        <taxon>Basidiomycota</taxon>
        <taxon>Ustilaginomycotina</taxon>
        <taxon>Exobasidiomycetes</taxon>
        <taxon>Entylomatales</taxon>
        <taxon>Entylomatales incertae sedis</taxon>
        <taxon>Tilletiopsis</taxon>
    </lineage>
</organism>
<evidence type="ECO:0000256" key="2">
    <source>
        <dbReference type="PROSITE-ProRule" id="PRU00192"/>
    </source>
</evidence>
<keyword evidence="5" id="KW-0732">Signal</keyword>
<accession>A0A316ZKL0</accession>
<dbReference type="SUPFAM" id="SSF50044">
    <property type="entry name" value="SH3-domain"/>
    <property type="match status" value="1"/>
</dbReference>
<feature type="compositionally biased region" description="Gly residues" evidence="3">
    <location>
        <begin position="510"/>
        <end position="521"/>
    </location>
</feature>
<dbReference type="STRING" id="58919.A0A316ZKL0"/>
<feature type="transmembrane region" description="Helical" evidence="4">
    <location>
        <begin position="295"/>
        <end position="319"/>
    </location>
</feature>
<keyword evidence="4" id="KW-1133">Transmembrane helix</keyword>
<keyword evidence="4" id="KW-0472">Membrane</keyword>
<reference evidence="7 8" key="1">
    <citation type="journal article" date="2018" name="Mol. Biol. Evol.">
        <title>Broad Genomic Sampling Reveals a Smut Pathogenic Ancestry of the Fungal Clade Ustilaginomycotina.</title>
        <authorList>
            <person name="Kijpornyongpan T."/>
            <person name="Mondo S.J."/>
            <person name="Barry K."/>
            <person name="Sandor L."/>
            <person name="Lee J."/>
            <person name="Lipzen A."/>
            <person name="Pangilinan J."/>
            <person name="LaButti K."/>
            <person name="Hainaut M."/>
            <person name="Henrissat B."/>
            <person name="Grigoriev I.V."/>
            <person name="Spatafora J.W."/>
            <person name="Aime M.C."/>
        </authorList>
    </citation>
    <scope>NUCLEOTIDE SEQUENCE [LARGE SCALE GENOMIC DNA]</scope>
    <source>
        <strain evidence="7 8">MCA 4186</strain>
    </source>
</reference>
<dbReference type="PROSITE" id="PS50002">
    <property type="entry name" value="SH3"/>
    <property type="match status" value="1"/>
</dbReference>
<feature type="signal peptide" evidence="5">
    <location>
        <begin position="1"/>
        <end position="22"/>
    </location>
</feature>
<evidence type="ECO:0000313" key="8">
    <source>
        <dbReference type="Proteomes" id="UP000245946"/>
    </source>
</evidence>
<protein>
    <recommendedName>
        <fullName evidence="6">SH3 domain-containing protein</fullName>
    </recommendedName>
</protein>
<dbReference type="RefSeq" id="XP_025601625.1">
    <property type="nucleotide sequence ID" value="XM_025741355.1"/>
</dbReference>
<dbReference type="InterPro" id="IPR036028">
    <property type="entry name" value="SH3-like_dom_sf"/>
</dbReference>
<name>A0A316ZKL0_9BASI</name>
<feature type="chain" id="PRO_5016354954" description="SH3 domain-containing protein" evidence="5">
    <location>
        <begin position="23"/>
        <end position="557"/>
    </location>
</feature>
<feature type="compositionally biased region" description="Basic and acidic residues" evidence="3">
    <location>
        <begin position="348"/>
        <end position="361"/>
    </location>
</feature>
<evidence type="ECO:0000256" key="5">
    <source>
        <dbReference type="SAM" id="SignalP"/>
    </source>
</evidence>